<dbReference type="InterPro" id="IPR008309">
    <property type="entry name" value="YdbL"/>
</dbReference>
<dbReference type="Proteomes" id="UP000250163">
    <property type="component" value="Chromosome MORIYA"/>
</dbReference>
<evidence type="ECO:0008006" key="3">
    <source>
        <dbReference type="Google" id="ProtNLM"/>
    </source>
</evidence>
<protein>
    <recommendedName>
        <fullName evidence="3">DUF1318 domain-containing protein</fullName>
    </recommendedName>
</protein>
<evidence type="ECO:0000313" key="1">
    <source>
        <dbReference type="EMBL" id="SQD76998.1"/>
    </source>
</evidence>
<dbReference type="KEGG" id="mya:MORIYA_0520"/>
<dbReference type="Pfam" id="PF07027">
    <property type="entry name" value="DUF1318"/>
    <property type="match status" value="1"/>
</dbReference>
<evidence type="ECO:0000313" key="2">
    <source>
        <dbReference type="Proteomes" id="UP000250163"/>
    </source>
</evidence>
<proteinExistence type="predicted"/>
<reference evidence="2" key="1">
    <citation type="submission" date="2018-05" db="EMBL/GenBank/DDBJ databases">
        <authorList>
            <person name="Cea G.-C."/>
            <person name="William W."/>
        </authorList>
    </citation>
    <scope>NUCLEOTIDE SEQUENCE [LARGE SCALE GENOMIC DNA]</scope>
    <source>
        <strain evidence="2">DB21MT 5</strain>
    </source>
</reference>
<name>A0A330LMB3_9GAMM</name>
<dbReference type="AlphaFoldDB" id="A0A330LMB3"/>
<keyword evidence="2" id="KW-1185">Reference proteome</keyword>
<gene>
    <name evidence="1" type="ORF">MORIYA_0520</name>
</gene>
<dbReference type="EMBL" id="LS483250">
    <property type="protein sequence ID" value="SQD76998.1"/>
    <property type="molecule type" value="Genomic_DNA"/>
</dbReference>
<dbReference type="PIRSF" id="PIRSF025560">
    <property type="entry name" value="UCP025560"/>
    <property type="match status" value="1"/>
</dbReference>
<sequence length="121" mass="13362">MYLAMMSYSSEMEITMRRIFSALIILIAMSFSVQAMNLQDAKQAGLVGEQVNGYLGAVKPSNEVNTLVKTVNNKRKAKYQGLATKHNITVKSVAARAAKKAMSMTVKGQFIESSPGRWKQK</sequence>
<organism evidence="1 2">
    <name type="scientific">Moritella yayanosii</name>
    <dbReference type="NCBI Taxonomy" id="69539"/>
    <lineage>
        <taxon>Bacteria</taxon>
        <taxon>Pseudomonadati</taxon>
        <taxon>Pseudomonadota</taxon>
        <taxon>Gammaproteobacteria</taxon>
        <taxon>Alteromonadales</taxon>
        <taxon>Moritellaceae</taxon>
        <taxon>Moritella</taxon>
    </lineage>
</organism>
<accession>A0A330LMB3</accession>